<organism evidence="1 2">
    <name type="scientific">Gongylonema pulchrum</name>
    <dbReference type="NCBI Taxonomy" id="637853"/>
    <lineage>
        <taxon>Eukaryota</taxon>
        <taxon>Metazoa</taxon>
        <taxon>Ecdysozoa</taxon>
        <taxon>Nematoda</taxon>
        <taxon>Chromadorea</taxon>
        <taxon>Rhabditida</taxon>
        <taxon>Spirurina</taxon>
        <taxon>Spiruromorpha</taxon>
        <taxon>Spiruroidea</taxon>
        <taxon>Gongylonematidae</taxon>
        <taxon>Gongylonema</taxon>
    </lineage>
</organism>
<protein>
    <recommendedName>
        <fullName evidence="3">WD_REPEATS_REGION domain-containing protein</fullName>
    </recommendedName>
</protein>
<keyword evidence="2" id="KW-1185">Reference proteome</keyword>
<sequence>MALFNVSNGFSSDNTFVTDRCVGKDDKLAVNAVAFYCCPKKGPLIFAGRKDGSIAVYVENKPEPIRVMHQHESNG</sequence>
<evidence type="ECO:0008006" key="3">
    <source>
        <dbReference type="Google" id="ProtNLM"/>
    </source>
</evidence>
<evidence type="ECO:0000313" key="1">
    <source>
        <dbReference type="EMBL" id="VDK74991.1"/>
    </source>
</evidence>
<gene>
    <name evidence="1" type="ORF">GPUH_LOCUS9632</name>
</gene>
<accession>A0A3P6UCY4</accession>
<dbReference type="EMBL" id="UYRT01032415">
    <property type="protein sequence ID" value="VDK74991.1"/>
    <property type="molecule type" value="Genomic_DNA"/>
</dbReference>
<dbReference type="OrthoDB" id="10255630at2759"/>
<evidence type="ECO:0000313" key="2">
    <source>
        <dbReference type="Proteomes" id="UP000271098"/>
    </source>
</evidence>
<reference evidence="1 2" key="1">
    <citation type="submission" date="2018-11" db="EMBL/GenBank/DDBJ databases">
        <authorList>
            <consortium name="Pathogen Informatics"/>
        </authorList>
    </citation>
    <scope>NUCLEOTIDE SEQUENCE [LARGE SCALE GENOMIC DNA]</scope>
</reference>
<dbReference type="AlphaFoldDB" id="A0A3P6UCY4"/>
<proteinExistence type="predicted"/>
<name>A0A3P6UCY4_9BILA</name>
<dbReference type="Proteomes" id="UP000271098">
    <property type="component" value="Unassembled WGS sequence"/>
</dbReference>